<protein>
    <submittedName>
        <fullName evidence="2">mRNA decay activator protein zfp36</fullName>
    </submittedName>
</protein>
<dbReference type="EMBL" id="VWRR01000020">
    <property type="protein sequence ID" value="KAF6000457.1"/>
    <property type="molecule type" value="Genomic_DNA"/>
</dbReference>
<feature type="region of interest" description="Disordered" evidence="1">
    <location>
        <begin position="114"/>
        <end position="171"/>
    </location>
</feature>
<name>A0A7J7ID37_9RHOD</name>
<evidence type="ECO:0000313" key="3">
    <source>
        <dbReference type="Proteomes" id="UP000530660"/>
    </source>
</evidence>
<dbReference type="OrthoDB" id="410307at2759"/>
<keyword evidence="3" id="KW-1185">Reference proteome</keyword>
<gene>
    <name evidence="2" type="primary">ZFP36</name>
    <name evidence="2" type="ORF">F1559_002117</name>
</gene>
<dbReference type="Proteomes" id="UP000530660">
    <property type="component" value="Unassembled WGS sequence"/>
</dbReference>
<comment type="caution">
    <text evidence="2">The sequence shown here is derived from an EMBL/GenBank/DDBJ whole genome shotgun (WGS) entry which is preliminary data.</text>
</comment>
<reference evidence="2 3" key="1">
    <citation type="journal article" date="2020" name="J. Phycol.">
        <title>Comparative genome analysis reveals Cyanidiococcus gen. nov., a new extremophilic red algal genus sister to Cyanidioschyzon (Cyanidioschyzonaceae, Rhodophyta).</title>
        <authorList>
            <person name="Liu S.-L."/>
            <person name="Chiang Y.-R."/>
            <person name="Yoon H.S."/>
            <person name="Fu H.-Y."/>
        </authorList>
    </citation>
    <scope>NUCLEOTIDE SEQUENCE [LARGE SCALE GENOMIC DNA]</scope>
    <source>
        <strain evidence="2 3">THAL066</strain>
    </source>
</reference>
<proteinExistence type="predicted"/>
<accession>A0A7J7ID37</accession>
<evidence type="ECO:0000313" key="2">
    <source>
        <dbReference type="EMBL" id="KAF6000457.1"/>
    </source>
</evidence>
<evidence type="ECO:0000256" key="1">
    <source>
        <dbReference type="SAM" id="MobiDB-lite"/>
    </source>
</evidence>
<organism evidence="2 3">
    <name type="scientific">Cyanidiococcus yangmingshanensis</name>
    <dbReference type="NCBI Taxonomy" id="2690220"/>
    <lineage>
        <taxon>Eukaryota</taxon>
        <taxon>Rhodophyta</taxon>
        <taxon>Bangiophyceae</taxon>
        <taxon>Cyanidiales</taxon>
        <taxon>Cyanidiaceae</taxon>
        <taxon>Cyanidiococcus</taxon>
    </lineage>
</organism>
<dbReference type="AlphaFoldDB" id="A0A7J7ID37"/>
<sequence>MMWVTADDGQGNMRESALGSTSSWLTTALQDEAKEVFRCGTLASSAVHTAETRIGSELETVSSLDTICAERAGTSNDNNNNNTTKVSLWEKRSLPGVHIDTDVLRSVHGKASTLNIRGGVSPPAPASRPETSCGRAVSPGRNSSVRRGDGAAPGEQLPPASPSKKDPGRAASNEMIAARGCLTCRPSQGCNRTHGLWSQASGSMGENCQGGHTLTATPRTPASAPSFGAHAINELYKTEMCRSWMETGHLPLWCKMPVRARAGGAAPFTSSSQVQDQSV</sequence>